<protein>
    <submittedName>
        <fullName evidence="1">Uncharacterized protein</fullName>
    </submittedName>
</protein>
<dbReference type="OrthoDB" id="4462088at2759"/>
<reference evidence="1 2" key="1">
    <citation type="submission" date="2015-04" db="EMBL/GenBank/DDBJ databases">
        <authorList>
            <person name="Syromyatnikov M.Y."/>
            <person name="Popov V.N."/>
        </authorList>
    </citation>
    <scope>NUCLEOTIDE SEQUENCE [LARGE SCALE GENOMIC DNA]</scope>
    <source>
        <strain evidence="1">WF-38-12</strain>
    </source>
</reference>
<evidence type="ECO:0000313" key="1">
    <source>
        <dbReference type="EMBL" id="CRG90236.1"/>
    </source>
</evidence>
<accession>A0A0U1M5H9</accession>
<dbReference type="AlphaFoldDB" id="A0A0U1M5H9"/>
<name>A0A0U1M5H9_TALIS</name>
<gene>
    <name evidence="1" type="ORF">PISL3812_07279</name>
</gene>
<sequence length="273" mass="31507">MPPQRTTKGGKATRMATRTSPPILVPWRGVFYKTIDAPATPTREDRIAMRDTVLEANQHAIFDKRERRFGNVKGMALISSTEELVHHRDQRENDFQRLWEHYCTTSAQLQSCQQRVRILEKHFCADLLNIRKKVLYDAGKLAMVGRPRHERNAAAHGGNVLGDIEALEQQIEFKPHEVHVIEACSAGFKQLYEISFDCHRKILEAKNDDRLMALFNLRGNMRTCSPWKQSPGSEILSWCNAILKKWHSEPSSWYEPEVVAMVDELLAWANDWD</sequence>
<dbReference type="Proteomes" id="UP000054383">
    <property type="component" value="Unassembled WGS sequence"/>
</dbReference>
<proteinExistence type="predicted"/>
<keyword evidence="2" id="KW-1185">Reference proteome</keyword>
<dbReference type="EMBL" id="CVMT01000007">
    <property type="protein sequence ID" value="CRG90236.1"/>
    <property type="molecule type" value="Genomic_DNA"/>
</dbReference>
<evidence type="ECO:0000313" key="2">
    <source>
        <dbReference type="Proteomes" id="UP000054383"/>
    </source>
</evidence>
<organism evidence="1 2">
    <name type="scientific">Talaromyces islandicus</name>
    <name type="common">Penicillium islandicum</name>
    <dbReference type="NCBI Taxonomy" id="28573"/>
    <lineage>
        <taxon>Eukaryota</taxon>
        <taxon>Fungi</taxon>
        <taxon>Dikarya</taxon>
        <taxon>Ascomycota</taxon>
        <taxon>Pezizomycotina</taxon>
        <taxon>Eurotiomycetes</taxon>
        <taxon>Eurotiomycetidae</taxon>
        <taxon>Eurotiales</taxon>
        <taxon>Trichocomaceae</taxon>
        <taxon>Talaromyces</taxon>
        <taxon>Talaromyces sect. Islandici</taxon>
    </lineage>
</organism>